<feature type="compositionally biased region" description="Basic and acidic residues" evidence="2">
    <location>
        <begin position="283"/>
        <end position="293"/>
    </location>
</feature>
<protein>
    <submittedName>
        <fullName evidence="3">Uncharacterized protein</fullName>
    </submittedName>
</protein>
<evidence type="ECO:0000256" key="1">
    <source>
        <dbReference type="SAM" id="Coils"/>
    </source>
</evidence>
<gene>
    <name evidence="3" type="ORF">SteCoe_18083</name>
</gene>
<dbReference type="Proteomes" id="UP000187209">
    <property type="component" value="Unassembled WGS sequence"/>
</dbReference>
<reference evidence="3 4" key="1">
    <citation type="submission" date="2016-11" db="EMBL/GenBank/DDBJ databases">
        <title>The macronuclear genome of Stentor coeruleus: a giant cell with tiny introns.</title>
        <authorList>
            <person name="Slabodnick M."/>
            <person name="Ruby J.G."/>
            <person name="Reiff S.B."/>
            <person name="Swart E.C."/>
            <person name="Gosai S."/>
            <person name="Prabakaran S."/>
            <person name="Witkowska E."/>
            <person name="Larue G.E."/>
            <person name="Fisher S."/>
            <person name="Freeman R.M."/>
            <person name="Gunawardena J."/>
            <person name="Chu W."/>
            <person name="Stover N.A."/>
            <person name="Gregory B.D."/>
            <person name="Nowacki M."/>
            <person name="Derisi J."/>
            <person name="Roy S.W."/>
            <person name="Marshall W.F."/>
            <person name="Sood P."/>
        </authorList>
    </citation>
    <scope>NUCLEOTIDE SEQUENCE [LARGE SCALE GENOMIC DNA]</scope>
    <source>
        <strain evidence="3">WM001</strain>
    </source>
</reference>
<dbReference type="AlphaFoldDB" id="A0A1R2BXW3"/>
<sequence>MEYRNTIVFKDTEYLATVKAITETLTISLIDSKTQSVYTGTFTSSNIEELTSKTGNTKNFTVFCKLLVSSLQGKNPSLHLDFFSYQDLESIRKGSTFLGSSVRPSKKKYLIISYITEFEKVHYPLALLLQDNENDKSHEVSKEISYTKNQIDDFPREQTTKLKQENAFLNKKLSNFSDEFLAYKDKTDRKIEELTEIKHDLENEIQRMKEELDAIIIQLEDDAKKKAQTGNSNEIRYLKQNLAREKEENILLKAKLATCSKEIEVLRESDQGNKKMIEMLSRKMEEADEKSLDSPDSSESPQRSPFKFSDSESQGSKNCLNELGSNLTRVQYLLKKHKS</sequence>
<proteinExistence type="predicted"/>
<name>A0A1R2BXW3_9CILI</name>
<evidence type="ECO:0000313" key="4">
    <source>
        <dbReference type="Proteomes" id="UP000187209"/>
    </source>
</evidence>
<feature type="compositionally biased region" description="Polar residues" evidence="2">
    <location>
        <begin position="311"/>
        <end position="322"/>
    </location>
</feature>
<comment type="caution">
    <text evidence="3">The sequence shown here is derived from an EMBL/GenBank/DDBJ whole genome shotgun (WGS) entry which is preliminary data.</text>
</comment>
<dbReference type="CDD" id="cd22284">
    <property type="entry name" value="HD_CCDC61_N"/>
    <property type="match status" value="1"/>
</dbReference>
<feature type="region of interest" description="Disordered" evidence="2">
    <location>
        <begin position="283"/>
        <end position="322"/>
    </location>
</feature>
<keyword evidence="1" id="KW-0175">Coiled coil</keyword>
<keyword evidence="4" id="KW-1185">Reference proteome</keyword>
<dbReference type="InterPro" id="IPR049733">
    <property type="entry name" value="CCDC61_N"/>
</dbReference>
<dbReference type="OrthoDB" id="568137at2759"/>
<feature type="coiled-coil region" evidence="1">
    <location>
        <begin position="184"/>
        <end position="255"/>
    </location>
</feature>
<dbReference type="EMBL" id="MPUH01000380">
    <property type="protein sequence ID" value="OMJ81465.1"/>
    <property type="molecule type" value="Genomic_DNA"/>
</dbReference>
<evidence type="ECO:0000256" key="2">
    <source>
        <dbReference type="SAM" id="MobiDB-lite"/>
    </source>
</evidence>
<accession>A0A1R2BXW3</accession>
<organism evidence="3 4">
    <name type="scientific">Stentor coeruleus</name>
    <dbReference type="NCBI Taxonomy" id="5963"/>
    <lineage>
        <taxon>Eukaryota</taxon>
        <taxon>Sar</taxon>
        <taxon>Alveolata</taxon>
        <taxon>Ciliophora</taxon>
        <taxon>Postciliodesmatophora</taxon>
        <taxon>Heterotrichea</taxon>
        <taxon>Heterotrichida</taxon>
        <taxon>Stentoridae</taxon>
        <taxon>Stentor</taxon>
    </lineage>
</organism>
<evidence type="ECO:0000313" key="3">
    <source>
        <dbReference type="EMBL" id="OMJ81465.1"/>
    </source>
</evidence>
<feature type="compositionally biased region" description="Polar residues" evidence="2">
    <location>
        <begin position="294"/>
        <end position="303"/>
    </location>
</feature>